<accession>A0A1N7IZP2</accession>
<organism evidence="2 3">
    <name type="scientific">Thalassolituus maritimus</name>
    <dbReference type="NCBI Taxonomy" id="484498"/>
    <lineage>
        <taxon>Bacteria</taxon>
        <taxon>Pseudomonadati</taxon>
        <taxon>Pseudomonadota</taxon>
        <taxon>Gammaproteobacteria</taxon>
        <taxon>Oceanospirillales</taxon>
        <taxon>Oceanospirillaceae</taxon>
        <taxon>Thalassolituus</taxon>
    </lineage>
</organism>
<evidence type="ECO:0000313" key="3">
    <source>
        <dbReference type="Proteomes" id="UP000185639"/>
    </source>
</evidence>
<dbReference type="Pfam" id="PF01936">
    <property type="entry name" value="NYN"/>
    <property type="match status" value="1"/>
</dbReference>
<protein>
    <submittedName>
        <fullName evidence="2">Uncharacterized conserved protein, LabA/DUF88 family</fullName>
    </submittedName>
</protein>
<dbReference type="OrthoDB" id="9794137at2"/>
<keyword evidence="3" id="KW-1185">Reference proteome</keyword>
<dbReference type="AlphaFoldDB" id="A0A1N7IZP2"/>
<reference evidence="3" key="1">
    <citation type="submission" date="2017-01" db="EMBL/GenBank/DDBJ databases">
        <authorList>
            <person name="Varghese N."/>
            <person name="Submissions S."/>
        </authorList>
    </citation>
    <scope>NUCLEOTIDE SEQUENCE [LARGE SCALE GENOMIC DNA]</scope>
    <source>
        <strain evidence="3">DSM 24913</strain>
    </source>
</reference>
<dbReference type="EMBL" id="FTOH01000001">
    <property type="protein sequence ID" value="SIS42573.1"/>
    <property type="molecule type" value="Genomic_DNA"/>
</dbReference>
<dbReference type="STRING" id="484498.SAMN05421686_101198"/>
<gene>
    <name evidence="2" type="ORF">SAMN05421686_101198</name>
</gene>
<dbReference type="InterPro" id="IPR047140">
    <property type="entry name" value="LabA"/>
</dbReference>
<dbReference type="Proteomes" id="UP000185639">
    <property type="component" value="Unassembled WGS sequence"/>
</dbReference>
<evidence type="ECO:0000259" key="1">
    <source>
        <dbReference type="Pfam" id="PF01936"/>
    </source>
</evidence>
<dbReference type="PANTHER" id="PTHR35458">
    <property type="entry name" value="SLR0755 PROTEIN"/>
    <property type="match status" value="1"/>
</dbReference>
<proteinExistence type="predicted"/>
<dbReference type="GO" id="GO:0004540">
    <property type="term" value="F:RNA nuclease activity"/>
    <property type="evidence" value="ECO:0007669"/>
    <property type="project" value="InterPro"/>
</dbReference>
<sequence length="160" mass="18099">MTPRISLFADVQNIYYTCRQEFGRHFNYRALWDELTKERELHTAVAYAIDRGDAGQMNFQRILKDIGFHVRLKPYIQRRDGSAKGDWDVGITIDLLDAAPSSDIIVLLSGDGDFDLALERARRDGAQCWVVGVEALTAKSLIDAADRFISITEAHLLPSR</sequence>
<dbReference type="RefSeq" id="WP_076513521.1">
    <property type="nucleotide sequence ID" value="NZ_FTOH01000001.1"/>
</dbReference>
<dbReference type="CDD" id="cd10911">
    <property type="entry name" value="PIN_LabA"/>
    <property type="match status" value="1"/>
</dbReference>
<dbReference type="Gene3D" id="3.40.50.1010">
    <property type="entry name" value="5'-nuclease"/>
    <property type="match status" value="1"/>
</dbReference>
<dbReference type="InterPro" id="IPR021139">
    <property type="entry name" value="NYN"/>
</dbReference>
<evidence type="ECO:0000313" key="2">
    <source>
        <dbReference type="EMBL" id="SIS42573.1"/>
    </source>
</evidence>
<feature type="domain" description="NYN" evidence="1">
    <location>
        <begin position="4"/>
        <end position="151"/>
    </location>
</feature>
<dbReference type="PANTHER" id="PTHR35458:SF8">
    <property type="entry name" value="SLR0650 PROTEIN"/>
    <property type="match status" value="1"/>
</dbReference>
<name>A0A1N7IZP2_9GAMM</name>